<dbReference type="PROSITE" id="PS51274">
    <property type="entry name" value="GATASE_COBBQ"/>
    <property type="match status" value="1"/>
</dbReference>
<dbReference type="PANTHER" id="PTHR43873:SF1">
    <property type="entry name" value="COBYRINATE A,C-DIAMIDE SYNTHASE"/>
    <property type="match status" value="1"/>
</dbReference>
<evidence type="ECO:0000313" key="6">
    <source>
        <dbReference type="Proteomes" id="UP000199411"/>
    </source>
</evidence>
<organism evidence="5 6">
    <name type="scientific">Desulfurella multipotens</name>
    <dbReference type="NCBI Taxonomy" id="79269"/>
    <lineage>
        <taxon>Bacteria</taxon>
        <taxon>Pseudomonadati</taxon>
        <taxon>Campylobacterota</taxon>
        <taxon>Desulfurellia</taxon>
        <taxon>Desulfurellales</taxon>
        <taxon>Desulfurellaceae</taxon>
        <taxon>Desulfurella</taxon>
    </lineage>
</organism>
<dbReference type="InterPro" id="IPR004484">
    <property type="entry name" value="CbiA/CobB_synth"/>
</dbReference>
<dbReference type="AlphaFoldDB" id="A0A1G6HPB4"/>
<dbReference type="PANTHER" id="PTHR43873">
    <property type="entry name" value="COBYRINATE A,C-DIAMIDE SYNTHASE"/>
    <property type="match status" value="1"/>
</dbReference>
<evidence type="ECO:0000256" key="1">
    <source>
        <dbReference type="ARBA" id="ARBA00004953"/>
    </source>
</evidence>
<dbReference type="OrthoDB" id="9764035at2"/>
<dbReference type="InterPro" id="IPR011698">
    <property type="entry name" value="GATase_3"/>
</dbReference>
<name>A0A1G6HPB4_9BACT</name>
<dbReference type="Gene3D" id="3.40.50.880">
    <property type="match status" value="1"/>
</dbReference>
<dbReference type="GO" id="GO:0009236">
    <property type="term" value="P:cobalamin biosynthetic process"/>
    <property type="evidence" value="ECO:0007669"/>
    <property type="project" value="UniProtKB-KW"/>
</dbReference>
<evidence type="ECO:0000313" key="5">
    <source>
        <dbReference type="EMBL" id="SDB96080.1"/>
    </source>
</evidence>
<feature type="domain" description="CobB/CobQ-like glutamine amidotransferase" evidence="4">
    <location>
        <begin position="12"/>
        <end position="85"/>
    </location>
</feature>
<accession>A0A1G6HPB4</accession>
<evidence type="ECO:0000256" key="3">
    <source>
        <dbReference type="ARBA" id="ARBA00022962"/>
    </source>
</evidence>
<gene>
    <name evidence="5" type="ORF">SAMN05660835_00059</name>
</gene>
<keyword evidence="3" id="KW-0315">Glutamine amidotransferase</keyword>
<comment type="pathway">
    <text evidence="1">Cofactor biosynthesis; adenosylcobalamin biosynthesis.</text>
</comment>
<dbReference type="GO" id="GO:0042242">
    <property type="term" value="F:cobyrinic acid a,c-diamide synthase activity"/>
    <property type="evidence" value="ECO:0007669"/>
    <property type="project" value="InterPro"/>
</dbReference>
<evidence type="ECO:0000256" key="2">
    <source>
        <dbReference type="ARBA" id="ARBA00022573"/>
    </source>
</evidence>
<keyword evidence="2" id="KW-0169">Cobalamin biosynthesis</keyword>
<sequence length="95" mass="11054">MPTRKLKKQVVIAIAFDEAFNFYYKQNLQNLQSMGVEIKKFSPIKDESIPLADAIYIGGGFPELFLDQLQKNFDLRNQIKRLLKKVYQYLPNAVV</sequence>
<dbReference type="Pfam" id="PF07685">
    <property type="entry name" value="GATase_3"/>
    <property type="match status" value="1"/>
</dbReference>
<proteinExistence type="predicted"/>
<protein>
    <submittedName>
        <fullName evidence="5">Cobyrinic acid a,c-diamide synthase</fullName>
    </submittedName>
</protein>
<dbReference type="InterPro" id="IPR029062">
    <property type="entry name" value="Class_I_gatase-like"/>
</dbReference>
<dbReference type="EMBL" id="FMYU01000001">
    <property type="protein sequence ID" value="SDB96080.1"/>
    <property type="molecule type" value="Genomic_DNA"/>
</dbReference>
<reference evidence="6" key="1">
    <citation type="submission" date="2016-10" db="EMBL/GenBank/DDBJ databases">
        <authorList>
            <person name="Varghese N."/>
            <person name="Submissions S."/>
        </authorList>
    </citation>
    <scope>NUCLEOTIDE SEQUENCE [LARGE SCALE GENOMIC DNA]</scope>
    <source>
        <strain evidence="6">DSM 8415</strain>
    </source>
</reference>
<dbReference type="SUPFAM" id="SSF52317">
    <property type="entry name" value="Class I glutamine amidotransferase-like"/>
    <property type="match status" value="1"/>
</dbReference>
<dbReference type="Proteomes" id="UP000199411">
    <property type="component" value="Unassembled WGS sequence"/>
</dbReference>
<keyword evidence="6" id="KW-1185">Reference proteome</keyword>
<evidence type="ECO:0000259" key="4">
    <source>
        <dbReference type="Pfam" id="PF07685"/>
    </source>
</evidence>